<evidence type="ECO:0000313" key="2">
    <source>
        <dbReference type="Proteomes" id="UP000800200"/>
    </source>
</evidence>
<dbReference type="Proteomes" id="UP000800200">
    <property type="component" value="Unassembled WGS sequence"/>
</dbReference>
<evidence type="ECO:0000313" key="1">
    <source>
        <dbReference type="EMBL" id="KAF2175342.1"/>
    </source>
</evidence>
<reference evidence="1" key="1">
    <citation type="journal article" date="2020" name="Stud. Mycol.">
        <title>101 Dothideomycetes genomes: a test case for predicting lifestyles and emergence of pathogens.</title>
        <authorList>
            <person name="Haridas S."/>
            <person name="Albert R."/>
            <person name="Binder M."/>
            <person name="Bloem J."/>
            <person name="Labutti K."/>
            <person name="Salamov A."/>
            <person name="Andreopoulos B."/>
            <person name="Baker S."/>
            <person name="Barry K."/>
            <person name="Bills G."/>
            <person name="Bluhm B."/>
            <person name="Cannon C."/>
            <person name="Castanera R."/>
            <person name="Culley D."/>
            <person name="Daum C."/>
            <person name="Ezra D."/>
            <person name="Gonzalez J."/>
            <person name="Henrissat B."/>
            <person name="Kuo A."/>
            <person name="Liang C."/>
            <person name="Lipzen A."/>
            <person name="Lutzoni F."/>
            <person name="Magnuson J."/>
            <person name="Mondo S."/>
            <person name="Nolan M."/>
            <person name="Ohm R."/>
            <person name="Pangilinan J."/>
            <person name="Park H.-J."/>
            <person name="Ramirez L."/>
            <person name="Alfaro M."/>
            <person name="Sun H."/>
            <person name="Tritt A."/>
            <person name="Yoshinaga Y."/>
            <person name="Zwiers L.-H."/>
            <person name="Turgeon B."/>
            <person name="Goodwin S."/>
            <person name="Spatafora J."/>
            <person name="Crous P."/>
            <person name="Grigoriev I."/>
        </authorList>
    </citation>
    <scope>NUCLEOTIDE SEQUENCE</scope>
    <source>
        <strain evidence="1">CBS 207.26</strain>
    </source>
</reference>
<organism evidence="1 2">
    <name type="scientific">Zopfia rhizophila CBS 207.26</name>
    <dbReference type="NCBI Taxonomy" id="1314779"/>
    <lineage>
        <taxon>Eukaryota</taxon>
        <taxon>Fungi</taxon>
        <taxon>Dikarya</taxon>
        <taxon>Ascomycota</taxon>
        <taxon>Pezizomycotina</taxon>
        <taxon>Dothideomycetes</taxon>
        <taxon>Dothideomycetes incertae sedis</taxon>
        <taxon>Zopfiaceae</taxon>
        <taxon>Zopfia</taxon>
    </lineage>
</organism>
<dbReference type="EMBL" id="ML994736">
    <property type="protein sequence ID" value="KAF2175342.1"/>
    <property type="molecule type" value="Genomic_DNA"/>
</dbReference>
<dbReference type="OrthoDB" id="3790549at2759"/>
<keyword evidence="2" id="KW-1185">Reference proteome</keyword>
<accession>A0A6A6DAM8</accession>
<sequence>MSYRLLETFLRDSEKIRTEIWHQDVLALDIGGIVQSLSQLQAQLEVQKTLLSTAKLLQQHKHLPNQHATRVKHFIKFVFEKTNRGHKQQARLRALEFNALTFCGLLYTVRELLELPAIQFDFLVENLPDFVRRQRISRHLYRDDINKAVYGKFAPEDGNLFKEYLKGSLNGDVYELTVDDARTIATGDQIRGKIYMTDPHDIKSSPFITVSISKEMSEWFATQRPQMM</sequence>
<name>A0A6A6DAM8_9PEZI</name>
<gene>
    <name evidence="1" type="ORF">K469DRAFT_743379</name>
</gene>
<dbReference type="AlphaFoldDB" id="A0A6A6DAM8"/>
<protein>
    <submittedName>
        <fullName evidence="1">Uncharacterized protein</fullName>
    </submittedName>
</protein>
<proteinExistence type="predicted"/>